<organism evidence="1 2">
    <name type="scientific">Camellia sinensis</name>
    <name type="common">Tea plant</name>
    <name type="synonym">Thea sinensis</name>
    <dbReference type="NCBI Taxonomy" id="4442"/>
    <lineage>
        <taxon>Eukaryota</taxon>
        <taxon>Viridiplantae</taxon>
        <taxon>Streptophyta</taxon>
        <taxon>Embryophyta</taxon>
        <taxon>Tracheophyta</taxon>
        <taxon>Spermatophyta</taxon>
        <taxon>Magnoliopsida</taxon>
        <taxon>eudicotyledons</taxon>
        <taxon>Gunneridae</taxon>
        <taxon>Pentapetalae</taxon>
        <taxon>asterids</taxon>
        <taxon>Ericales</taxon>
        <taxon>Theaceae</taxon>
        <taxon>Camellia</taxon>
    </lineage>
</organism>
<accession>A0A7J7GEJ3</accession>
<dbReference type="AlphaFoldDB" id="A0A7J7GEJ3"/>
<sequence length="53" mass="6080">MVIVAVTSFLSETTFILAIELAAILQRDLRSKIWRLGSGESFDLERERESPQR</sequence>
<name>A0A7J7GEJ3_CAMSI</name>
<dbReference type="Proteomes" id="UP000593564">
    <property type="component" value="Unassembled WGS sequence"/>
</dbReference>
<reference evidence="1 2" key="2">
    <citation type="submission" date="2020-07" db="EMBL/GenBank/DDBJ databases">
        <title>Genome assembly of wild tea tree DASZ reveals pedigree and selection history of tea varieties.</title>
        <authorList>
            <person name="Zhang W."/>
        </authorList>
    </citation>
    <scope>NUCLEOTIDE SEQUENCE [LARGE SCALE GENOMIC DNA]</scope>
    <source>
        <strain evidence="2">cv. G240</strain>
        <tissue evidence="1">Leaf</tissue>
    </source>
</reference>
<gene>
    <name evidence="1" type="ORF">HYC85_023418</name>
</gene>
<keyword evidence="2" id="KW-1185">Reference proteome</keyword>
<comment type="caution">
    <text evidence="1">The sequence shown here is derived from an EMBL/GenBank/DDBJ whole genome shotgun (WGS) entry which is preliminary data.</text>
</comment>
<protein>
    <submittedName>
        <fullName evidence="1">Uncharacterized protein</fullName>
    </submittedName>
</protein>
<dbReference type="EMBL" id="JACBKZ010000011">
    <property type="protein sequence ID" value="KAF5939159.1"/>
    <property type="molecule type" value="Genomic_DNA"/>
</dbReference>
<proteinExistence type="predicted"/>
<evidence type="ECO:0000313" key="2">
    <source>
        <dbReference type="Proteomes" id="UP000593564"/>
    </source>
</evidence>
<reference evidence="2" key="1">
    <citation type="journal article" date="2020" name="Nat. Commun.">
        <title>Genome assembly of wild tea tree DASZ reveals pedigree and selection history of tea varieties.</title>
        <authorList>
            <person name="Zhang W."/>
            <person name="Zhang Y."/>
            <person name="Qiu H."/>
            <person name="Guo Y."/>
            <person name="Wan H."/>
            <person name="Zhang X."/>
            <person name="Scossa F."/>
            <person name="Alseekh S."/>
            <person name="Zhang Q."/>
            <person name="Wang P."/>
            <person name="Xu L."/>
            <person name="Schmidt M.H."/>
            <person name="Jia X."/>
            <person name="Li D."/>
            <person name="Zhu A."/>
            <person name="Guo F."/>
            <person name="Chen W."/>
            <person name="Ni D."/>
            <person name="Usadel B."/>
            <person name="Fernie A.R."/>
            <person name="Wen W."/>
        </authorList>
    </citation>
    <scope>NUCLEOTIDE SEQUENCE [LARGE SCALE GENOMIC DNA]</scope>
    <source>
        <strain evidence="2">cv. G240</strain>
    </source>
</reference>
<evidence type="ECO:0000313" key="1">
    <source>
        <dbReference type="EMBL" id="KAF5939159.1"/>
    </source>
</evidence>